<feature type="region of interest" description="Disordered" evidence="1">
    <location>
        <begin position="147"/>
        <end position="215"/>
    </location>
</feature>
<evidence type="ECO:0000256" key="1">
    <source>
        <dbReference type="SAM" id="MobiDB-lite"/>
    </source>
</evidence>
<proteinExistence type="predicted"/>
<evidence type="ECO:0000313" key="3">
    <source>
        <dbReference type="Proteomes" id="UP000823388"/>
    </source>
</evidence>
<dbReference type="EMBL" id="CM029044">
    <property type="protein sequence ID" value="KAG2605394.1"/>
    <property type="molecule type" value="Genomic_DNA"/>
</dbReference>
<feature type="region of interest" description="Disordered" evidence="1">
    <location>
        <begin position="80"/>
        <end position="112"/>
    </location>
</feature>
<accession>A0A8T0T881</accession>
<gene>
    <name evidence="2" type="ORF">PVAP13_4NG077000</name>
</gene>
<protein>
    <submittedName>
        <fullName evidence="2">Uncharacterized protein</fullName>
    </submittedName>
</protein>
<dbReference type="AlphaFoldDB" id="A0A8T0T881"/>
<keyword evidence="3" id="KW-1185">Reference proteome</keyword>
<name>A0A8T0T881_PANVG</name>
<dbReference type="EMBL" id="CM029044">
    <property type="protein sequence ID" value="KAG2605395.1"/>
    <property type="molecule type" value="Genomic_DNA"/>
</dbReference>
<reference evidence="2 3" key="1">
    <citation type="submission" date="2020-05" db="EMBL/GenBank/DDBJ databases">
        <title>WGS assembly of Panicum virgatum.</title>
        <authorList>
            <person name="Lovell J.T."/>
            <person name="Jenkins J."/>
            <person name="Shu S."/>
            <person name="Juenger T.E."/>
            <person name="Schmutz J."/>
        </authorList>
    </citation>
    <scope>NUCLEOTIDE SEQUENCE</scope>
    <source>
        <strain evidence="2">AP13</strain>
        <strain evidence="3">cv. AP13</strain>
    </source>
</reference>
<sequence>MIVLCMLLQRRQEYKKISVGSKGLPRSTDHDLHPDYFTPDQTMCSLSPSGQFVKDASAICIFLPLREKKVAAAGSECLAPRPARRVGPDSSRRLRPAVGQGPPPPPRDCSARPSRCWALAAAPLRMQVSEPGAASLLLLQPPACRRQVTDLPAGSPWRRKKEEKEPTRRSRRPACHTSRQAASPPARPRRRKPEPTHPALLQELPTPPWPRSASRTRQACCSAACVERQGERVHRETARESAAWERYEMNKMQKKNE</sequence>
<evidence type="ECO:0000313" key="2">
    <source>
        <dbReference type="EMBL" id="KAG2605394.1"/>
    </source>
</evidence>
<comment type="caution">
    <text evidence="2">The sequence shown here is derived from an EMBL/GenBank/DDBJ whole genome shotgun (WGS) entry which is preliminary data.</text>
</comment>
<organism evidence="2 3">
    <name type="scientific">Panicum virgatum</name>
    <name type="common">Blackwell switchgrass</name>
    <dbReference type="NCBI Taxonomy" id="38727"/>
    <lineage>
        <taxon>Eukaryota</taxon>
        <taxon>Viridiplantae</taxon>
        <taxon>Streptophyta</taxon>
        <taxon>Embryophyta</taxon>
        <taxon>Tracheophyta</taxon>
        <taxon>Spermatophyta</taxon>
        <taxon>Magnoliopsida</taxon>
        <taxon>Liliopsida</taxon>
        <taxon>Poales</taxon>
        <taxon>Poaceae</taxon>
        <taxon>PACMAD clade</taxon>
        <taxon>Panicoideae</taxon>
        <taxon>Panicodae</taxon>
        <taxon>Paniceae</taxon>
        <taxon>Panicinae</taxon>
        <taxon>Panicum</taxon>
        <taxon>Panicum sect. Hiantes</taxon>
    </lineage>
</organism>
<dbReference type="Proteomes" id="UP000823388">
    <property type="component" value="Chromosome 4N"/>
</dbReference>